<dbReference type="OrthoDB" id="2844083at2"/>
<accession>A0A3N9UWD3</accession>
<sequence length="317" mass="38010">MFKPILMIVLLFPICFIVDLFNDGNWLTNYTAFIKGWWDVILSVLVCKVVFTKNKDYKYRAQEEMRANQYMSEIRRYEGIPYVPPIMLMYMKSPPGSIKPTDYEYVNNTFYRTVVNTFRDRIYVLQECDSFQPYNREPYFDVIGTKNIGKCLMYFGLPIAWMFFVYLVLEQSMFFDWPLFTVPFMFAAFLRGVYWLEAFIKYHPQRLDRELKESGCDILVTWRDAIPDRDAGVTFIRAYYSEMERRQRYENTIQNRTVPDQYPVWNNPNFAPFPYPSKNLPVWEKEYEPYYEQKKTGTVDSKVGKLPNNIVTFPKKT</sequence>
<comment type="caution">
    <text evidence="2">The sequence shown here is derived from an EMBL/GenBank/DDBJ whole genome shotgun (WGS) entry which is preliminary data.</text>
</comment>
<evidence type="ECO:0000313" key="2">
    <source>
        <dbReference type="EMBL" id="RQW76166.1"/>
    </source>
</evidence>
<dbReference type="RefSeq" id="WP_124761733.1">
    <property type="nucleotide sequence ID" value="NZ_JAFBDY010000001.1"/>
</dbReference>
<feature type="transmembrane region" description="Helical" evidence="1">
    <location>
        <begin position="151"/>
        <end position="169"/>
    </location>
</feature>
<name>A0A3N9UWD3_9BACI</name>
<dbReference type="AlphaFoldDB" id="A0A3N9UWD3"/>
<dbReference type="EMBL" id="RRCT01000001">
    <property type="protein sequence ID" value="RQW76166.1"/>
    <property type="molecule type" value="Genomic_DNA"/>
</dbReference>
<evidence type="ECO:0000313" key="3">
    <source>
        <dbReference type="Proteomes" id="UP000274033"/>
    </source>
</evidence>
<keyword evidence="3" id="KW-1185">Reference proteome</keyword>
<keyword evidence="1" id="KW-1133">Transmembrane helix</keyword>
<proteinExistence type="predicted"/>
<dbReference type="Proteomes" id="UP000274033">
    <property type="component" value="Unassembled WGS sequence"/>
</dbReference>
<organism evidence="2 3">
    <name type="scientific">Lysinibacillus composti</name>
    <dbReference type="NCBI Taxonomy" id="720633"/>
    <lineage>
        <taxon>Bacteria</taxon>
        <taxon>Bacillati</taxon>
        <taxon>Bacillota</taxon>
        <taxon>Bacilli</taxon>
        <taxon>Bacillales</taxon>
        <taxon>Bacillaceae</taxon>
        <taxon>Lysinibacillus</taxon>
    </lineage>
</organism>
<feature type="transmembrane region" description="Helical" evidence="1">
    <location>
        <begin position="175"/>
        <end position="196"/>
    </location>
</feature>
<keyword evidence="1" id="KW-0812">Transmembrane</keyword>
<gene>
    <name evidence="2" type="ORF">EBB45_01045</name>
</gene>
<protein>
    <submittedName>
        <fullName evidence="2">Uncharacterized protein</fullName>
    </submittedName>
</protein>
<evidence type="ECO:0000256" key="1">
    <source>
        <dbReference type="SAM" id="Phobius"/>
    </source>
</evidence>
<reference evidence="2 3" key="1">
    <citation type="journal article" date="2013" name="J. Microbiol.">
        <title>Lysinibacillus chungkukjangi sp. nov., isolated from Chungkukjang, Korean fermented soybean food.</title>
        <authorList>
            <person name="Kim S.J."/>
            <person name="Jang Y.H."/>
            <person name="Hamada M."/>
            <person name="Ahn J.H."/>
            <person name="Weon H.Y."/>
            <person name="Suzuki K."/>
            <person name="Whang K.S."/>
            <person name="Kwon S.W."/>
        </authorList>
    </citation>
    <scope>NUCLEOTIDE SEQUENCE [LARGE SCALE GENOMIC DNA]</scope>
    <source>
        <strain evidence="2 3">MCCC 1A12701</strain>
    </source>
</reference>
<feature type="transmembrane region" description="Helical" evidence="1">
    <location>
        <begin position="30"/>
        <end position="51"/>
    </location>
</feature>
<keyword evidence="1" id="KW-0472">Membrane</keyword>